<evidence type="ECO:0000259" key="2">
    <source>
        <dbReference type="Pfam" id="PF00884"/>
    </source>
</evidence>
<dbReference type="InterPro" id="IPR050738">
    <property type="entry name" value="Sulfatase"/>
</dbReference>
<keyword evidence="4" id="KW-1185">Reference proteome</keyword>
<dbReference type="InterPro" id="IPR011990">
    <property type="entry name" value="TPR-like_helical_dom_sf"/>
</dbReference>
<organism evidence="3 4">
    <name type="scientific">Paenibacillus nicotianae</name>
    <dbReference type="NCBI Taxonomy" id="1526551"/>
    <lineage>
        <taxon>Bacteria</taxon>
        <taxon>Bacillati</taxon>
        <taxon>Bacillota</taxon>
        <taxon>Bacilli</taxon>
        <taxon>Bacillales</taxon>
        <taxon>Paenibacillaceae</taxon>
        <taxon>Paenibacillus</taxon>
    </lineage>
</organism>
<comment type="similarity">
    <text evidence="1">Belongs to the sulfatase family.</text>
</comment>
<accession>A0ABW4V082</accession>
<dbReference type="PANTHER" id="PTHR42693">
    <property type="entry name" value="ARYLSULFATASE FAMILY MEMBER"/>
    <property type="match status" value="1"/>
</dbReference>
<comment type="caution">
    <text evidence="3">The sequence shown here is derived from an EMBL/GenBank/DDBJ whole genome shotgun (WGS) entry which is preliminary data.</text>
</comment>
<dbReference type="PANTHER" id="PTHR42693:SF33">
    <property type="entry name" value="ARYLSULFATASE"/>
    <property type="match status" value="1"/>
</dbReference>
<evidence type="ECO:0000256" key="1">
    <source>
        <dbReference type="ARBA" id="ARBA00008779"/>
    </source>
</evidence>
<dbReference type="SUPFAM" id="SSF53649">
    <property type="entry name" value="Alkaline phosphatase-like"/>
    <property type="match status" value="1"/>
</dbReference>
<evidence type="ECO:0000313" key="4">
    <source>
        <dbReference type="Proteomes" id="UP001597403"/>
    </source>
</evidence>
<dbReference type="Gene3D" id="3.40.720.10">
    <property type="entry name" value="Alkaline Phosphatase, subunit A"/>
    <property type="match status" value="1"/>
</dbReference>
<dbReference type="EMBL" id="JBHUGF010000011">
    <property type="protein sequence ID" value="MFD1992649.1"/>
    <property type="molecule type" value="Genomic_DNA"/>
</dbReference>
<protein>
    <submittedName>
        <fullName evidence="3">Sulfatase-like hydrolase/transferase</fullName>
    </submittedName>
</protein>
<sequence length="681" mass="78819">MRTYPIKRNIKKLASLHQAIKASFQNNDPVTLDSNIKNYEDINSDANLISIKSNYFFQKGDYDSAEALIKHGLKVYPFHFDLHLNLGIVYELKYQMADSYYQYIRALKFAFTDQDRELIETYINRMNLLLEEIYQEHPQELIDILKYSGRILDERDHREFPLDSYFESTIRSPKAVGTKDEYMTNMYRTITIADVGLQTSQAYITESLKGKVYDSEHQIVLSQASILPISTLRSDTYIDFELNNKTYSFSSNDLKYNSFQYLRFNEPGTLTIDMNNPLFIGKPISIKGESDKKRLVFNIFIDGVSEVFLQENNMETLMPYTHQFFENGLYAKNCYATSEWTLPSIASIYTGKYTTNHHLYHPEFNYDFADYSKMIQEHFEEAGYMTTQISGDWRVTPAHGYHKGFDRTLYQNFTGGMDCRQVVMESMEQLEAFKDQNNFLSISLSDLHHVPDEINHNLAIQTKVDISQRLNMNKKGSTTVLTPYDQNKHNKYGLELTRLDFYLNILYTYINENFNNEDILVVLYSDHGQSFLSEDPFLLNESRRKVPLMIKGGSTPVGTSNELMATIDILPTLLHLANLPVATEIDGQLPVVFGGDSARTFTYTEAIHPNQTYKAALTDDTHHVYFENGTAIENDGLIDLNQYTLRLINKVTGEDETESLADRADYYEQIIWEHIQSNAKF</sequence>
<name>A0ABW4V082_9BACL</name>
<dbReference type="Gene3D" id="1.25.40.10">
    <property type="entry name" value="Tetratricopeptide repeat domain"/>
    <property type="match status" value="1"/>
</dbReference>
<dbReference type="Proteomes" id="UP001597403">
    <property type="component" value="Unassembled WGS sequence"/>
</dbReference>
<dbReference type="Pfam" id="PF00884">
    <property type="entry name" value="Sulfatase"/>
    <property type="match status" value="1"/>
</dbReference>
<evidence type="ECO:0000313" key="3">
    <source>
        <dbReference type="EMBL" id="MFD1992649.1"/>
    </source>
</evidence>
<dbReference type="InterPro" id="IPR017850">
    <property type="entry name" value="Alkaline_phosphatase_core_sf"/>
</dbReference>
<gene>
    <name evidence="3" type="ORF">ACFSGI_21960</name>
</gene>
<proteinExistence type="inferred from homology"/>
<feature type="domain" description="Sulfatase N-terminal" evidence="2">
    <location>
        <begin position="299"/>
        <end position="578"/>
    </location>
</feature>
<dbReference type="RefSeq" id="WP_204827180.1">
    <property type="nucleotide sequence ID" value="NZ_JBHUGF010000011.1"/>
</dbReference>
<dbReference type="InterPro" id="IPR000917">
    <property type="entry name" value="Sulfatase_N"/>
</dbReference>
<reference evidence="4" key="1">
    <citation type="journal article" date="2019" name="Int. J. Syst. Evol. Microbiol.">
        <title>The Global Catalogue of Microorganisms (GCM) 10K type strain sequencing project: providing services to taxonomists for standard genome sequencing and annotation.</title>
        <authorList>
            <consortium name="The Broad Institute Genomics Platform"/>
            <consortium name="The Broad Institute Genome Sequencing Center for Infectious Disease"/>
            <person name="Wu L."/>
            <person name="Ma J."/>
        </authorList>
    </citation>
    <scope>NUCLEOTIDE SEQUENCE [LARGE SCALE GENOMIC DNA]</scope>
    <source>
        <strain evidence="4">CGMCC 1.15067</strain>
    </source>
</reference>
<dbReference type="SUPFAM" id="SSF48452">
    <property type="entry name" value="TPR-like"/>
    <property type="match status" value="1"/>
</dbReference>